<feature type="compositionally biased region" description="Low complexity" evidence="1">
    <location>
        <begin position="81"/>
        <end position="123"/>
    </location>
</feature>
<dbReference type="Gene3D" id="3.10.350.10">
    <property type="entry name" value="LysM domain"/>
    <property type="match status" value="1"/>
</dbReference>
<dbReference type="Proteomes" id="UP000654913">
    <property type="component" value="Chromosome 6"/>
</dbReference>
<name>A0A7R7XW89_9EURO</name>
<dbReference type="EMBL" id="AP024448">
    <property type="protein sequence ID" value="BCS27929.1"/>
    <property type="molecule type" value="Genomic_DNA"/>
</dbReference>
<evidence type="ECO:0000256" key="1">
    <source>
        <dbReference type="SAM" id="MobiDB-lite"/>
    </source>
</evidence>
<feature type="chain" id="PRO_5031102525" description="LysM domain-containing protein" evidence="2">
    <location>
        <begin position="20"/>
        <end position="156"/>
    </location>
</feature>
<dbReference type="PROSITE" id="PS51782">
    <property type="entry name" value="LYSM"/>
    <property type="match status" value="1"/>
</dbReference>
<dbReference type="GeneID" id="64977926"/>
<dbReference type="AlphaFoldDB" id="A0A7R7XW89"/>
<organism evidence="4 5">
    <name type="scientific">Aspergillus puulaauensis</name>
    <dbReference type="NCBI Taxonomy" id="1220207"/>
    <lineage>
        <taxon>Eukaryota</taxon>
        <taxon>Fungi</taxon>
        <taxon>Dikarya</taxon>
        <taxon>Ascomycota</taxon>
        <taxon>Pezizomycotina</taxon>
        <taxon>Eurotiomycetes</taxon>
        <taxon>Eurotiomycetidae</taxon>
        <taxon>Eurotiales</taxon>
        <taxon>Aspergillaceae</taxon>
        <taxon>Aspergillus</taxon>
    </lineage>
</organism>
<reference evidence="4" key="1">
    <citation type="submission" date="2021-01" db="EMBL/GenBank/DDBJ databases">
        <authorList>
            <consortium name="Aspergillus puulaauensis MK2 genome sequencing consortium"/>
            <person name="Kazuki M."/>
            <person name="Futagami T."/>
        </authorList>
    </citation>
    <scope>NUCLEOTIDE SEQUENCE</scope>
    <source>
        <strain evidence="4">MK2</strain>
    </source>
</reference>
<protein>
    <recommendedName>
        <fullName evidence="3">LysM domain-containing protein</fullName>
    </recommendedName>
</protein>
<dbReference type="OrthoDB" id="5985073at2759"/>
<feature type="signal peptide" evidence="2">
    <location>
        <begin position="1"/>
        <end position="19"/>
    </location>
</feature>
<keyword evidence="5" id="KW-1185">Reference proteome</keyword>
<feature type="region of interest" description="Disordered" evidence="1">
    <location>
        <begin position="79"/>
        <end position="139"/>
    </location>
</feature>
<reference evidence="4" key="2">
    <citation type="submission" date="2021-02" db="EMBL/GenBank/DDBJ databases">
        <title>Aspergillus puulaauensis MK2 genome sequence.</title>
        <authorList>
            <person name="Futagami T."/>
            <person name="Mori K."/>
            <person name="Kadooka C."/>
            <person name="Tanaka T."/>
        </authorList>
    </citation>
    <scope>NUCLEOTIDE SEQUENCE</scope>
    <source>
        <strain evidence="4">MK2</strain>
    </source>
</reference>
<dbReference type="KEGG" id="apuu:APUU_60977A"/>
<dbReference type="InterPro" id="IPR036779">
    <property type="entry name" value="LysM_dom_sf"/>
</dbReference>
<dbReference type="Pfam" id="PF01476">
    <property type="entry name" value="LysM"/>
    <property type="match status" value="1"/>
</dbReference>
<dbReference type="RefSeq" id="XP_041560115.1">
    <property type="nucleotide sequence ID" value="XM_041694267.1"/>
</dbReference>
<evidence type="ECO:0000259" key="3">
    <source>
        <dbReference type="PROSITE" id="PS51782"/>
    </source>
</evidence>
<evidence type="ECO:0000313" key="4">
    <source>
        <dbReference type="EMBL" id="BCS27929.1"/>
    </source>
</evidence>
<accession>A0A7R7XW89</accession>
<proteinExistence type="predicted"/>
<gene>
    <name evidence="4" type="ORF">APUU_60977A</name>
</gene>
<dbReference type="CDD" id="cd00118">
    <property type="entry name" value="LysM"/>
    <property type="match status" value="1"/>
</dbReference>
<evidence type="ECO:0000313" key="5">
    <source>
        <dbReference type="Proteomes" id="UP000654913"/>
    </source>
</evidence>
<sequence length="156" mass="15827">MISLNLTTLALCLVLPALATSHVRRDDCAGFATGASLGDTCESFADNWHISLDTLKELNPGLDCDDFDDQGLYCINEGDEASSSSVTSASTSTSTSASASTSTAASTSASNATSTTGATSTPTSDEEDAEPTNGAQMQAPGFFGVAVGSLLWLLVA</sequence>
<keyword evidence="2" id="KW-0732">Signal</keyword>
<evidence type="ECO:0000256" key="2">
    <source>
        <dbReference type="SAM" id="SignalP"/>
    </source>
</evidence>
<dbReference type="InterPro" id="IPR018392">
    <property type="entry name" value="LysM"/>
</dbReference>
<feature type="domain" description="LysM" evidence="3">
    <location>
        <begin position="31"/>
        <end position="75"/>
    </location>
</feature>